<dbReference type="Proteomes" id="UP000464577">
    <property type="component" value="Chromosome"/>
</dbReference>
<dbReference type="SUPFAM" id="SSF56925">
    <property type="entry name" value="OMPA-like"/>
    <property type="match status" value="1"/>
</dbReference>
<evidence type="ECO:0000256" key="2">
    <source>
        <dbReference type="SAM" id="SignalP"/>
    </source>
</evidence>
<dbReference type="InterPro" id="IPR011250">
    <property type="entry name" value="OMP/PagP_B-barrel"/>
</dbReference>
<proteinExistence type="predicted"/>
<accession>A0A6P1VZR0</accession>
<sequence>MKKISSGLVLLLFFSSLATMAQTEKGRWTIGAQVGNFQYSTQNEYYSFSGSLSPYAGYFVAKNLTIGAGIPLSLATHKYYDYHSNNTGIGISPNVRYYFGNANLKPYAGLQYSYSRTHQRTRTGSQDTDANGFASSFSPSIGLAYFLNHTVALNIGLNYIWQRYNSGNQNYDVDGKPVDSQTATSKYAMVAIGFDLFFGK</sequence>
<dbReference type="InterPro" id="IPR027385">
    <property type="entry name" value="Beta-barrel_OMP"/>
</dbReference>
<reference evidence="4 5" key="1">
    <citation type="submission" date="2019-11" db="EMBL/GenBank/DDBJ databases">
        <title>Spirosoma endbachense sp. nov., isolated from a natural salt meadow.</title>
        <authorList>
            <person name="Rojas J."/>
            <person name="Ambika Manirajan B."/>
            <person name="Ratering S."/>
            <person name="Suarez C."/>
            <person name="Geissler-Plaum R."/>
            <person name="Schnell S."/>
        </authorList>
    </citation>
    <scope>NUCLEOTIDE SEQUENCE [LARGE SCALE GENOMIC DNA]</scope>
    <source>
        <strain evidence="4 5">I-24</strain>
    </source>
</reference>
<feature type="chain" id="PRO_5026941293" evidence="2">
    <location>
        <begin position="22"/>
        <end position="200"/>
    </location>
</feature>
<gene>
    <name evidence="4" type="ORF">GJR95_20610</name>
</gene>
<feature type="domain" description="Outer membrane protein beta-barrel" evidence="3">
    <location>
        <begin position="8"/>
        <end position="173"/>
    </location>
</feature>
<organism evidence="4 5">
    <name type="scientific">Spirosoma endbachense</name>
    <dbReference type="NCBI Taxonomy" id="2666025"/>
    <lineage>
        <taxon>Bacteria</taxon>
        <taxon>Pseudomonadati</taxon>
        <taxon>Bacteroidota</taxon>
        <taxon>Cytophagia</taxon>
        <taxon>Cytophagales</taxon>
        <taxon>Cytophagaceae</taxon>
        <taxon>Spirosoma</taxon>
    </lineage>
</organism>
<protein>
    <submittedName>
        <fullName evidence="4">Outer membrane beta-barrel protein</fullName>
    </submittedName>
</protein>
<keyword evidence="1 2" id="KW-0732">Signal</keyword>
<dbReference type="RefSeq" id="WP_262889804.1">
    <property type="nucleotide sequence ID" value="NZ_CP045997.1"/>
</dbReference>
<dbReference type="Gene3D" id="2.40.160.20">
    <property type="match status" value="1"/>
</dbReference>
<evidence type="ECO:0000313" key="4">
    <source>
        <dbReference type="EMBL" id="QHV97260.1"/>
    </source>
</evidence>
<keyword evidence="5" id="KW-1185">Reference proteome</keyword>
<dbReference type="EMBL" id="CP045997">
    <property type="protein sequence ID" value="QHV97260.1"/>
    <property type="molecule type" value="Genomic_DNA"/>
</dbReference>
<evidence type="ECO:0000313" key="5">
    <source>
        <dbReference type="Proteomes" id="UP000464577"/>
    </source>
</evidence>
<dbReference type="AlphaFoldDB" id="A0A6P1VZR0"/>
<evidence type="ECO:0000259" key="3">
    <source>
        <dbReference type="Pfam" id="PF13505"/>
    </source>
</evidence>
<name>A0A6P1VZR0_9BACT</name>
<dbReference type="Pfam" id="PF13505">
    <property type="entry name" value="OMP_b-brl"/>
    <property type="match status" value="1"/>
</dbReference>
<evidence type="ECO:0000256" key="1">
    <source>
        <dbReference type="ARBA" id="ARBA00022729"/>
    </source>
</evidence>
<dbReference type="KEGG" id="senf:GJR95_20610"/>
<feature type="signal peptide" evidence="2">
    <location>
        <begin position="1"/>
        <end position="21"/>
    </location>
</feature>